<dbReference type="Pfam" id="PF00873">
    <property type="entry name" value="ACR_tran"/>
    <property type="match status" value="1"/>
</dbReference>
<feature type="transmembrane region" description="Helical" evidence="8">
    <location>
        <begin position="356"/>
        <end position="379"/>
    </location>
</feature>
<dbReference type="PROSITE" id="PS50156">
    <property type="entry name" value="SSD"/>
    <property type="match status" value="1"/>
</dbReference>
<keyword evidence="6" id="KW-0325">Glycoprotein</keyword>
<evidence type="ECO:0000313" key="11">
    <source>
        <dbReference type="Proteomes" id="UP001620645"/>
    </source>
</evidence>
<dbReference type="SUPFAM" id="SSF82866">
    <property type="entry name" value="Multidrug efflux transporter AcrB transmembrane domain"/>
    <property type="match status" value="2"/>
</dbReference>
<feature type="region of interest" description="Disordered" evidence="7">
    <location>
        <begin position="388"/>
        <end position="410"/>
    </location>
</feature>
<organism evidence="10 11">
    <name type="scientific">Heterodera schachtii</name>
    <name type="common">Sugarbeet cyst nematode worm</name>
    <name type="synonym">Tylenchus schachtii</name>
    <dbReference type="NCBI Taxonomy" id="97005"/>
    <lineage>
        <taxon>Eukaryota</taxon>
        <taxon>Metazoa</taxon>
        <taxon>Ecdysozoa</taxon>
        <taxon>Nematoda</taxon>
        <taxon>Chromadorea</taxon>
        <taxon>Rhabditida</taxon>
        <taxon>Tylenchina</taxon>
        <taxon>Tylenchomorpha</taxon>
        <taxon>Tylenchoidea</taxon>
        <taxon>Heteroderidae</taxon>
        <taxon>Heteroderinae</taxon>
        <taxon>Heterodera</taxon>
    </lineage>
</organism>
<feature type="transmembrane region" description="Helical" evidence="8">
    <location>
        <begin position="782"/>
        <end position="803"/>
    </location>
</feature>
<feature type="transmembrane region" description="Helical" evidence="8">
    <location>
        <begin position="809"/>
        <end position="830"/>
    </location>
</feature>
<comment type="subcellular location">
    <subcellularLocation>
        <location evidence="1">Membrane</location>
        <topology evidence="1">Multi-pass membrane protein</topology>
    </subcellularLocation>
</comment>
<keyword evidence="4 8" id="KW-1133">Transmembrane helix</keyword>
<feature type="transmembrane region" description="Helical" evidence="8">
    <location>
        <begin position="886"/>
        <end position="912"/>
    </location>
</feature>
<evidence type="ECO:0000256" key="7">
    <source>
        <dbReference type="SAM" id="MobiDB-lite"/>
    </source>
</evidence>
<gene>
    <name evidence="10" type="ORF">niasHS_010547</name>
</gene>
<comment type="similarity">
    <text evidence="2">Belongs to the patched family.</text>
</comment>
<proteinExistence type="inferred from homology"/>
<sequence length="926" mass="103635">MDKVTPNFKEEKRTNAIVVPPKNAIVKRNNKTAVIAHLHVFYQKWALFVVKHRNLIMAICSILSTLGAVKIFKTPFVNDLNGWTPYGARSLAESDAWNEFFNDTGTGSNFAIFVLIKPKVIGTNMLQSKMLEEVIRVDDLINWNITLQNHATNKSEAFAEFCYNFCDINEPLRLFWKGFVTQTEEGGKAAEISLNYPNINVWGRKANIQPHFHGVNFAKNNLTIQITNMASVEMVALQYRAERTLLGLSSDEMKQYLIRVSKFFENEFRSDLVHVMSISQSYVEAEFVRASLSMLPYLGIGFTVMAFCTAISIPLSAAYFQQATVHKVSLALVACICPFMATGTALGLLLLCGMRFSSILCVCPFLVLAIGVDAAFLMTHAWNRIAKEKREEEEEERDKRTTKEGQSDDDEIEGKVADTIAMVLMDTGPSILVSALANILADAIGCFIGSPEITLLCLANMAALSINLLFQCTYFVAVMGTVAIIERKTRKKKGTERNWQFEFHAKAKEFVSKVVDAYVALLSHRIVASLVALFSVFFIAFCAIGISNFEVNMTSKQLYARDSPLLEIDNVREQRIIPSYTTAVVFVGRPGNLSSPAQLAKIDTLVGQMEALPESWGAKSTRYFVRDFEQFLWDNAEEERLLDNAGGGRRTANGGKTPNATFDCAHLQQFLNSPEFDHWKGFIRLSSVENDSQCSVDRFFFTTAFHNENLTKWSRRVELLKEWRRTVDKFGEEIDASVHHDEAIFLDLMDNMPTDTWQSAVATLVCMALICLAMLQDWRTVIVATAVIAAIITETLGVLSWTGEALNQLMIGSLIISIGFSVDLPAHFSYHYLTSGLHEKNGESVTFQHKLKSTIRSVGLPSIQASFSTCLCVLVDYLVDLYIARIFVRLMCLTIALCLLNTLLVLPALLTLSNALFGPKERQTKN</sequence>
<dbReference type="GO" id="GO:0016020">
    <property type="term" value="C:membrane"/>
    <property type="evidence" value="ECO:0007669"/>
    <property type="project" value="UniProtKB-SubCell"/>
</dbReference>
<dbReference type="PANTHER" id="PTHR10796">
    <property type="entry name" value="PATCHED-RELATED"/>
    <property type="match status" value="1"/>
</dbReference>
<dbReference type="InterPro" id="IPR000731">
    <property type="entry name" value="SSD"/>
</dbReference>
<evidence type="ECO:0000256" key="4">
    <source>
        <dbReference type="ARBA" id="ARBA00022989"/>
    </source>
</evidence>
<dbReference type="Gene3D" id="1.20.1640.10">
    <property type="entry name" value="Multidrug efflux transporter AcrB transmembrane domain"/>
    <property type="match status" value="2"/>
</dbReference>
<dbReference type="AlphaFoldDB" id="A0ABD2IY17"/>
<feature type="transmembrane region" description="Helical" evidence="8">
    <location>
        <begin position="330"/>
        <end position="350"/>
    </location>
</feature>
<protein>
    <recommendedName>
        <fullName evidence="9">SSD domain-containing protein</fullName>
    </recommendedName>
</protein>
<feature type="transmembrane region" description="Helical" evidence="8">
    <location>
        <begin position="462"/>
        <end position="485"/>
    </location>
</feature>
<feature type="transmembrane region" description="Helical" evidence="8">
    <location>
        <begin position="526"/>
        <end position="546"/>
    </location>
</feature>
<evidence type="ECO:0000256" key="5">
    <source>
        <dbReference type="ARBA" id="ARBA00023136"/>
    </source>
</evidence>
<evidence type="ECO:0000313" key="10">
    <source>
        <dbReference type="EMBL" id="KAL3082745.1"/>
    </source>
</evidence>
<evidence type="ECO:0000256" key="8">
    <source>
        <dbReference type="SAM" id="Phobius"/>
    </source>
</evidence>
<feature type="transmembrane region" description="Helical" evidence="8">
    <location>
        <begin position="294"/>
        <end position="318"/>
    </location>
</feature>
<dbReference type="Pfam" id="PF02460">
    <property type="entry name" value="Patched"/>
    <property type="match status" value="1"/>
</dbReference>
<feature type="transmembrane region" description="Helical" evidence="8">
    <location>
        <begin position="858"/>
        <end position="880"/>
    </location>
</feature>
<dbReference type="InterPro" id="IPR001036">
    <property type="entry name" value="Acrflvin-R"/>
</dbReference>
<evidence type="ECO:0000256" key="6">
    <source>
        <dbReference type="ARBA" id="ARBA00023180"/>
    </source>
</evidence>
<name>A0ABD2IY17_HETSC</name>
<reference evidence="10 11" key="1">
    <citation type="submission" date="2024-10" db="EMBL/GenBank/DDBJ databases">
        <authorList>
            <person name="Kim D."/>
        </authorList>
    </citation>
    <scope>NUCLEOTIDE SEQUENCE [LARGE SCALE GENOMIC DNA]</scope>
    <source>
        <strain evidence="10">Taebaek</strain>
    </source>
</reference>
<dbReference type="EMBL" id="JBICCN010000254">
    <property type="protein sequence ID" value="KAL3082745.1"/>
    <property type="molecule type" value="Genomic_DNA"/>
</dbReference>
<feature type="transmembrane region" description="Helical" evidence="8">
    <location>
        <begin position="431"/>
        <end position="450"/>
    </location>
</feature>
<dbReference type="PANTHER" id="PTHR10796:SF88">
    <property type="entry name" value="SSD DOMAIN-CONTAINING PROTEIN"/>
    <property type="match status" value="1"/>
</dbReference>
<evidence type="ECO:0000256" key="3">
    <source>
        <dbReference type="ARBA" id="ARBA00022692"/>
    </source>
</evidence>
<evidence type="ECO:0000256" key="1">
    <source>
        <dbReference type="ARBA" id="ARBA00004141"/>
    </source>
</evidence>
<accession>A0ABD2IY17</accession>
<keyword evidence="5 8" id="KW-0472">Membrane</keyword>
<evidence type="ECO:0000256" key="2">
    <source>
        <dbReference type="ARBA" id="ARBA00005585"/>
    </source>
</evidence>
<feature type="compositionally biased region" description="Basic and acidic residues" evidence="7">
    <location>
        <begin position="397"/>
        <end position="406"/>
    </location>
</feature>
<feature type="domain" description="SSD" evidence="9">
    <location>
        <begin position="327"/>
        <end position="481"/>
    </location>
</feature>
<dbReference type="InterPro" id="IPR051697">
    <property type="entry name" value="Patched_domain-protein"/>
</dbReference>
<keyword evidence="3 8" id="KW-0812">Transmembrane</keyword>
<dbReference type="Proteomes" id="UP001620645">
    <property type="component" value="Unassembled WGS sequence"/>
</dbReference>
<feature type="transmembrane region" description="Helical" evidence="8">
    <location>
        <begin position="757"/>
        <end position="775"/>
    </location>
</feature>
<comment type="caution">
    <text evidence="10">The sequence shown here is derived from an EMBL/GenBank/DDBJ whole genome shotgun (WGS) entry which is preliminary data.</text>
</comment>
<dbReference type="InterPro" id="IPR003392">
    <property type="entry name" value="PTHD_SSD"/>
</dbReference>
<keyword evidence="11" id="KW-1185">Reference proteome</keyword>
<evidence type="ECO:0000259" key="9">
    <source>
        <dbReference type="PROSITE" id="PS50156"/>
    </source>
</evidence>